<gene>
    <name evidence="1" type="ORF">THTE_3648</name>
</gene>
<sequence length="190" mass="21002">MFTRALCQWSVTVVGLLMLLSSGGCKVAFSTGPMGLEPVSLKAEEWNGVWTVPGTAGHAVARVVDAEKGILEVGFIQSNDQGLSLKTMKLYLRQAGDWTFLSTEAEDRPGKFIWWKVKRSQNTLVMWPPRWDKLAALVKAGKLPGKQESDTVLVLDPLDKAHYELFTSEKEGVLVDWENPVVTVFAPSPQ</sequence>
<protein>
    <recommendedName>
        <fullName evidence="3">Lipoprotein</fullName>
    </recommendedName>
</protein>
<dbReference type="KEGG" id="ttf:THTE_3648"/>
<dbReference type="OrthoDB" id="9814791at2"/>
<evidence type="ECO:0008006" key="3">
    <source>
        <dbReference type="Google" id="ProtNLM"/>
    </source>
</evidence>
<evidence type="ECO:0000313" key="2">
    <source>
        <dbReference type="Proteomes" id="UP000215086"/>
    </source>
</evidence>
<evidence type="ECO:0000313" key="1">
    <source>
        <dbReference type="EMBL" id="ASV76249.1"/>
    </source>
</evidence>
<name>A0A286RJV3_9BACT</name>
<proteinExistence type="predicted"/>
<dbReference type="RefSeq" id="WP_095416079.1">
    <property type="nucleotide sequence ID" value="NZ_CP018477.1"/>
</dbReference>
<dbReference type="EMBL" id="CP018477">
    <property type="protein sequence ID" value="ASV76249.1"/>
    <property type="molecule type" value="Genomic_DNA"/>
</dbReference>
<organism evidence="1 2">
    <name type="scientific">Thermogutta terrifontis</name>
    <dbReference type="NCBI Taxonomy" id="1331910"/>
    <lineage>
        <taxon>Bacteria</taxon>
        <taxon>Pseudomonadati</taxon>
        <taxon>Planctomycetota</taxon>
        <taxon>Planctomycetia</taxon>
        <taxon>Pirellulales</taxon>
        <taxon>Thermoguttaceae</taxon>
        <taxon>Thermogutta</taxon>
    </lineage>
</organism>
<accession>A0A286RJV3</accession>
<dbReference type="AlphaFoldDB" id="A0A286RJV3"/>
<reference evidence="1 2" key="1">
    <citation type="journal article" name="Front. Microbiol.">
        <title>Sugar Metabolism of the First Thermophilic Planctomycete Thermogutta terrifontis: Comparative Genomic and Transcriptomic Approaches.</title>
        <authorList>
            <person name="Elcheninov A.G."/>
            <person name="Menzel P."/>
            <person name="Gudbergsdottir S.R."/>
            <person name="Slesarev A.I."/>
            <person name="Kadnikov V.V."/>
            <person name="Krogh A."/>
            <person name="Bonch-Osmolovskaya E.A."/>
            <person name="Peng X."/>
            <person name="Kublanov I.V."/>
        </authorList>
    </citation>
    <scope>NUCLEOTIDE SEQUENCE [LARGE SCALE GENOMIC DNA]</scope>
    <source>
        <strain evidence="1 2">R1</strain>
    </source>
</reference>
<dbReference type="PROSITE" id="PS51257">
    <property type="entry name" value="PROKAR_LIPOPROTEIN"/>
    <property type="match status" value="1"/>
</dbReference>
<keyword evidence="2" id="KW-1185">Reference proteome</keyword>
<dbReference type="Proteomes" id="UP000215086">
    <property type="component" value="Chromosome"/>
</dbReference>